<dbReference type="Proteomes" id="UP000554482">
    <property type="component" value="Unassembled WGS sequence"/>
</dbReference>
<organism evidence="1 2">
    <name type="scientific">Thalictrum thalictroides</name>
    <name type="common">Rue-anemone</name>
    <name type="synonym">Anemone thalictroides</name>
    <dbReference type="NCBI Taxonomy" id="46969"/>
    <lineage>
        <taxon>Eukaryota</taxon>
        <taxon>Viridiplantae</taxon>
        <taxon>Streptophyta</taxon>
        <taxon>Embryophyta</taxon>
        <taxon>Tracheophyta</taxon>
        <taxon>Spermatophyta</taxon>
        <taxon>Magnoliopsida</taxon>
        <taxon>Ranunculales</taxon>
        <taxon>Ranunculaceae</taxon>
        <taxon>Thalictroideae</taxon>
        <taxon>Thalictrum</taxon>
    </lineage>
</organism>
<proteinExistence type="predicted"/>
<gene>
    <name evidence="1" type="ORF">FRX31_018561</name>
</gene>
<dbReference type="EMBL" id="JABWDY010022257">
    <property type="protein sequence ID" value="KAF5191852.1"/>
    <property type="molecule type" value="Genomic_DNA"/>
</dbReference>
<reference evidence="1 2" key="1">
    <citation type="submission" date="2020-06" db="EMBL/GenBank/DDBJ databases">
        <title>Transcriptomic and genomic resources for Thalictrum thalictroides and T. hernandezii: Facilitating candidate gene discovery in an emerging model plant lineage.</title>
        <authorList>
            <person name="Arias T."/>
            <person name="Riano-Pachon D.M."/>
            <person name="Di Stilio V.S."/>
        </authorList>
    </citation>
    <scope>NUCLEOTIDE SEQUENCE [LARGE SCALE GENOMIC DNA]</scope>
    <source>
        <strain evidence="2">cv. WT478/WT964</strain>
        <tissue evidence="1">Leaves</tissue>
    </source>
</reference>
<accession>A0A7J6W5N0</accession>
<keyword evidence="2" id="KW-1185">Reference proteome</keyword>
<dbReference type="OrthoDB" id="1654854at2759"/>
<protein>
    <submittedName>
        <fullName evidence="1">Uncharacterized protein</fullName>
    </submittedName>
</protein>
<evidence type="ECO:0000313" key="1">
    <source>
        <dbReference type="EMBL" id="KAF5191852.1"/>
    </source>
</evidence>
<comment type="caution">
    <text evidence="1">The sequence shown here is derived from an EMBL/GenBank/DDBJ whole genome shotgun (WGS) entry which is preliminary data.</text>
</comment>
<dbReference type="PANTHER" id="PTHR48462:SF1">
    <property type="entry name" value="PROTEIN, PUTATIVE-RELATED"/>
    <property type="match status" value="1"/>
</dbReference>
<sequence>MEGRSTLRPTNVLIYNWFEGKHACVDITWASLVVESGNGIFMVGQVAIHVTTGDPQGSRCYKEVLGVANIYPKGM</sequence>
<name>A0A7J6W5N0_THATH</name>
<dbReference type="PANTHER" id="PTHR48462">
    <property type="entry name" value="PROTEIN, PUTATIVE-RELATED"/>
    <property type="match status" value="1"/>
</dbReference>
<dbReference type="AlphaFoldDB" id="A0A7J6W5N0"/>
<evidence type="ECO:0000313" key="2">
    <source>
        <dbReference type="Proteomes" id="UP000554482"/>
    </source>
</evidence>